<keyword evidence="3" id="KW-1185">Reference proteome</keyword>
<comment type="caution">
    <text evidence="2">The sequence shown here is derived from an EMBL/GenBank/DDBJ whole genome shotgun (WGS) entry which is preliminary data.</text>
</comment>
<evidence type="ECO:0000313" key="3">
    <source>
        <dbReference type="Proteomes" id="UP001597012"/>
    </source>
</evidence>
<keyword evidence="1" id="KW-0472">Membrane</keyword>
<keyword evidence="1" id="KW-1133">Transmembrane helix</keyword>
<feature type="transmembrane region" description="Helical" evidence="1">
    <location>
        <begin position="46"/>
        <end position="67"/>
    </location>
</feature>
<evidence type="ECO:0000313" key="2">
    <source>
        <dbReference type="EMBL" id="MFD0799568.1"/>
    </source>
</evidence>
<protein>
    <submittedName>
        <fullName evidence="2">Uncharacterized protein</fullName>
    </submittedName>
</protein>
<feature type="transmembrane region" description="Helical" evidence="1">
    <location>
        <begin position="73"/>
        <end position="91"/>
    </location>
</feature>
<accession>A0ABW3B8N2</accession>
<dbReference type="RefSeq" id="WP_379936558.1">
    <property type="nucleotide sequence ID" value="NZ_JBHTHY010000027.1"/>
</dbReference>
<sequence>MIEDELIKIWQSSSEQERIKFEKSRLMIELQSSLGRLHRWWKYLELVEFISVIIGIISFAFVVYWVPFTTAKIASILIIVLGIITLTKILGVNKTKPSNLEENYLKHLKKTKVYLEAQKKLLETYFYWGILPLFPIMLLFLFDFWEIPEKRTIIVISYLLTIAIGLYGYFLNKRRVKNEIEPRIAKVDALLAELKG</sequence>
<keyword evidence="1" id="KW-0812">Transmembrane</keyword>
<reference evidence="3" key="1">
    <citation type="journal article" date="2019" name="Int. J. Syst. Evol. Microbiol.">
        <title>The Global Catalogue of Microorganisms (GCM) 10K type strain sequencing project: providing services to taxonomists for standard genome sequencing and annotation.</title>
        <authorList>
            <consortium name="The Broad Institute Genomics Platform"/>
            <consortium name="The Broad Institute Genome Sequencing Center for Infectious Disease"/>
            <person name="Wu L."/>
            <person name="Ma J."/>
        </authorList>
    </citation>
    <scope>NUCLEOTIDE SEQUENCE [LARGE SCALE GENOMIC DNA]</scope>
    <source>
        <strain evidence="3">CCUG 61948</strain>
    </source>
</reference>
<proteinExistence type="predicted"/>
<name>A0ABW3B8N2_9FLAO</name>
<dbReference type="EMBL" id="JBHTHY010000027">
    <property type="protein sequence ID" value="MFD0799568.1"/>
    <property type="molecule type" value="Genomic_DNA"/>
</dbReference>
<feature type="transmembrane region" description="Helical" evidence="1">
    <location>
        <begin position="151"/>
        <end position="170"/>
    </location>
</feature>
<feature type="transmembrane region" description="Helical" evidence="1">
    <location>
        <begin position="125"/>
        <end position="145"/>
    </location>
</feature>
<evidence type="ECO:0000256" key="1">
    <source>
        <dbReference type="SAM" id="Phobius"/>
    </source>
</evidence>
<organism evidence="2 3">
    <name type="scientific">Maribacter chungangensis</name>
    <dbReference type="NCBI Taxonomy" id="1069117"/>
    <lineage>
        <taxon>Bacteria</taxon>
        <taxon>Pseudomonadati</taxon>
        <taxon>Bacteroidota</taxon>
        <taxon>Flavobacteriia</taxon>
        <taxon>Flavobacteriales</taxon>
        <taxon>Flavobacteriaceae</taxon>
        <taxon>Maribacter</taxon>
    </lineage>
</organism>
<dbReference type="Proteomes" id="UP001597012">
    <property type="component" value="Unassembled WGS sequence"/>
</dbReference>
<gene>
    <name evidence="2" type="ORF">ACFQZJ_19010</name>
</gene>